<comment type="similarity">
    <text evidence="9">Belongs to the TRAFAC class myosin-kinesin ATPase superfamily. Kinesin family.</text>
</comment>
<dbReference type="InterPro" id="IPR019821">
    <property type="entry name" value="Kinesin_motor_CS"/>
</dbReference>
<feature type="compositionally biased region" description="Basic and acidic residues" evidence="10">
    <location>
        <begin position="884"/>
        <end position="895"/>
    </location>
</feature>
<gene>
    <name evidence="13" type="ORF">CAOG_007455</name>
</gene>
<feature type="region of interest" description="Disordered" evidence="10">
    <location>
        <begin position="505"/>
        <end position="525"/>
    </location>
</feature>
<keyword evidence="6" id="KW-0175">Coiled coil</keyword>
<dbReference type="RefSeq" id="XP_004343314.2">
    <property type="nucleotide sequence ID" value="XM_004343264.2"/>
</dbReference>
<dbReference type="Gene3D" id="6.10.250.2520">
    <property type="match status" value="1"/>
</dbReference>
<protein>
    <submittedName>
        <fullName evidence="13">Kinesin family member 1C</fullName>
    </submittedName>
</protein>
<evidence type="ECO:0000256" key="1">
    <source>
        <dbReference type="ARBA" id="ARBA00004245"/>
    </source>
</evidence>
<evidence type="ECO:0000256" key="9">
    <source>
        <dbReference type="PROSITE-ProRule" id="PRU00283"/>
    </source>
</evidence>
<feature type="compositionally biased region" description="Low complexity" evidence="10">
    <location>
        <begin position="634"/>
        <end position="664"/>
    </location>
</feature>
<dbReference type="OrthoDB" id="3176171at2759"/>
<dbReference type="GO" id="GO:0003777">
    <property type="term" value="F:microtubule motor activity"/>
    <property type="evidence" value="ECO:0007669"/>
    <property type="project" value="InterPro"/>
</dbReference>
<feature type="compositionally biased region" description="Polar residues" evidence="10">
    <location>
        <begin position="848"/>
        <end position="867"/>
    </location>
</feature>
<dbReference type="Gene3D" id="2.60.200.20">
    <property type="match status" value="1"/>
</dbReference>
<keyword evidence="8" id="KW-0206">Cytoskeleton</keyword>
<dbReference type="SUPFAM" id="SSF52540">
    <property type="entry name" value="P-loop containing nucleoside triphosphate hydrolases"/>
    <property type="match status" value="1"/>
</dbReference>
<dbReference type="Gene3D" id="3.40.850.10">
    <property type="entry name" value="Kinesin motor domain"/>
    <property type="match status" value="1"/>
</dbReference>
<dbReference type="PRINTS" id="PR00380">
    <property type="entry name" value="KINESINHEAVY"/>
</dbReference>
<name>A0A0D2X5D7_CAPO3</name>
<evidence type="ECO:0000256" key="7">
    <source>
        <dbReference type="ARBA" id="ARBA00023175"/>
    </source>
</evidence>
<dbReference type="STRING" id="595528.A0A0D2X5D7"/>
<dbReference type="SMART" id="SM00312">
    <property type="entry name" value="PX"/>
    <property type="match status" value="1"/>
</dbReference>
<feature type="compositionally biased region" description="Polar residues" evidence="10">
    <location>
        <begin position="505"/>
        <end position="515"/>
    </location>
</feature>
<feature type="region of interest" description="Disordered" evidence="10">
    <location>
        <begin position="1090"/>
        <end position="1116"/>
    </location>
</feature>
<dbReference type="CDD" id="cd01365">
    <property type="entry name" value="KISc_KIF1A_KIF1B"/>
    <property type="match status" value="1"/>
</dbReference>
<dbReference type="PhylomeDB" id="A0A0D2X5D7"/>
<feature type="binding site" evidence="9">
    <location>
        <begin position="97"/>
        <end position="104"/>
    </location>
    <ligand>
        <name>ATP</name>
        <dbReference type="ChEBI" id="CHEBI:30616"/>
    </ligand>
</feature>
<organism evidence="13 14">
    <name type="scientific">Capsaspora owczarzaki (strain ATCC 30864)</name>
    <dbReference type="NCBI Taxonomy" id="595528"/>
    <lineage>
        <taxon>Eukaryota</taxon>
        <taxon>Filasterea</taxon>
        <taxon>Capsaspora</taxon>
    </lineage>
</organism>
<dbReference type="FunFam" id="3.40.850.10:FF:000021">
    <property type="entry name" value="kinesin-like protein KIF16B isoform X1"/>
    <property type="match status" value="1"/>
</dbReference>
<dbReference type="PROSITE" id="PS00411">
    <property type="entry name" value="KINESIN_MOTOR_1"/>
    <property type="match status" value="1"/>
</dbReference>
<feature type="compositionally biased region" description="Acidic residues" evidence="10">
    <location>
        <begin position="872"/>
        <end position="883"/>
    </location>
</feature>
<evidence type="ECO:0000313" key="14">
    <source>
        <dbReference type="Proteomes" id="UP000008743"/>
    </source>
</evidence>
<evidence type="ECO:0000313" key="13">
    <source>
        <dbReference type="EMBL" id="KJE97629.1"/>
    </source>
</evidence>
<keyword evidence="5 9" id="KW-0067">ATP-binding</keyword>
<dbReference type="Pfam" id="PF00787">
    <property type="entry name" value="PX"/>
    <property type="match status" value="1"/>
</dbReference>
<evidence type="ECO:0000256" key="8">
    <source>
        <dbReference type="ARBA" id="ARBA00023212"/>
    </source>
</evidence>
<dbReference type="InterPro" id="IPR000253">
    <property type="entry name" value="FHA_dom"/>
</dbReference>
<keyword evidence="7 9" id="KW-0505">Motor protein</keyword>
<feature type="region of interest" description="Disordered" evidence="10">
    <location>
        <begin position="1052"/>
        <end position="1075"/>
    </location>
</feature>
<dbReference type="InterPro" id="IPR032405">
    <property type="entry name" value="Kinesin_assoc"/>
</dbReference>
<dbReference type="InterPro" id="IPR001683">
    <property type="entry name" value="PX_dom"/>
</dbReference>
<dbReference type="InterPro" id="IPR008984">
    <property type="entry name" value="SMAD_FHA_dom_sf"/>
</dbReference>
<dbReference type="SUPFAM" id="SSF49879">
    <property type="entry name" value="SMAD/FHA domain"/>
    <property type="match status" value="1"/>
</dbReference>
<feature type="region of interest" description="Disordered" evidence="10">
    <location>
        <begin position="620"/>
        <end position="732"/>
    </location>
</feature>
<evidence type="ECO:0000256" key="3">
    <source>
        <dbReference type="ARBA" id="ARBA00022701"/>
    </source>
</evidence>
<evidence type="ECO:0000256" key="4">
    <source>
        <dbReference type="ARBA" id="ARBA00022741"/>
    </source>
</evidence>
<dbReference type="SMART" id="SM00129">
    <property type="entry name" value="KISc"/>
    <property type="match status" value="1"/>
</dbReference>
<evidence type="ECO:0000256" key="6">
    <source>
        <dbReference type="ARBA" id="ARBA00023054"/>
    </source>
</evidence>
<feature type="compositionally biased region" description="Polar residues" evidence="10">
    <location>
        <begin position="665"/>
        <end position="681"/>
    </location>
</feature>
<evidence type="ECO:0000256" key="5">
    <source>
        <dbReference type="ARBA" id="ARBA00022840"/>
    </source>
</evidence>
<feature type="compositionally biased region" description="Low complexity" evidence="10">
    <location>
        <begin position="1309"/>
        <end position="1328"/>
    </location>
</feature>
<dbReference type="InParanoid" id="A0A0D2X5D7"/>
<dbReference type="Pfam" id="PF16183">
    <property type="entry name" value="Kinesin_assoc"/>
    <property type="match status" value="1"/>
</dbReference>
<dbReference type="GO" id="GO:0007018">
    <property type="term" value="P:microtubule-based movement"/>
    <property type="evidence" value="ECO:0007669"/>
    <property type="project" value="InterPro"/>
</dbReference>
<dbReference type="Gene3D" id="3.30.1520.10">
    <property type="entry name" value="Phox-like domain"/>
    <property type="match status" value="1"/>
</dbReference>
<keyword evidence="4 9" id="KW-0547">Nucleotide-binding</keyword>
<comment type="subcellular location">
    <subcellularLocation>
        <location evidence="1">Cytoplasm</location>
        <location evidence="1">Cytoskeleton</location>
    </subcellularLocation>
</comment>
<dbReference type="Proteomes" id="UP000008743">
    <property type="component" value="Unassembled WGS sequence"/>
</dbReference>
<sequence length="1470" mass="158033">MSSVKVVVRARPLNARERDLNSRIVIEFAANQVRIVNPAPRNEHERKPKYFTFDKCYWSVQPQDPAFMTQQAVYDDIGRDVLDNAFAGYNACIMAYGQTGAGKTFSMMGDTDEPGIVPRLCRDMFSRMIQNSVRDENLSYRVEVCYIEIYNETVRDLLGTNTTMTRRVREHPVLGPYVEDVARHVVTSYADIERLLAQGNQHRTTGATRMNEQSSRSHAIFTIAFTQTRFSGDVDTAFETVSKVNLVDLAGSERAKASLATGARLKEGANINKSLTTLGTVISALGEKGGAQNDAFIPYRDSILTWLLKDSLGGNSKTVILAAISPASHNFEETVSTLRYASSAKKIINHAVVNEDANLRLIRELRAEIALLKNALGSTGQHGAFDSASAAAALSSPAAIAAAAAATTTAASAPPTPLLKKIARSEALVAEMTTSWQDRLSRTEKVLVDRDLAVKEYGLALRVESEAPHFVSLNDNPLSTGVTLYTLSPGITHVRWGAMRVRSSSAAVTSGTPSSGDDVPAEDALFPSDMPQNPEGMNPAAVILLDGVGIDRDHCYIAAETDTVTLHPVSEMCFVNGNQVTEPTELHQGDTVELGESYLWRFNNPIEAAKLKKTGALRPTVRSLMSPRRDSSRSLSGNLPALAASSASVSGSSQPNSPGPQSSVLGLQSPASSIPEPSTPSKPAVSVQHASTSPMRDAASSSASSLTSAVGAEQAPQALPQIDFSPSEPGDFELEAERHRNPNYLPPMPFDEAGSLFPTISAELIRRARAESMLDLPKSTTTDRARADSVVDLQQHAESTEHLNLMSSSFGDDMNLLDESLDLIDDDDAFSKELEDEFEEEPSSTIEATNDSPVVRDGTSSAYTEGDTTLLGDDEVSLDDADEQHEQLEQAHADADADADADAEGQRSQSLSMTLDGELAPEVEGSVATSDSLLLSDDHMLIDVQQPSGAEDVVLPSGDVQDVAVSSLAAAAAAISRPEELQVSTETVDTNVPAQHHDLLDTSSLIELLHQVDESSVLSQHIVNTTVAVDESASAPAVASSELPADAVLPSATDSTVSQLGTSHQNTSAAPELDGEPVLAEEVDSLAASTLTTSEGHAPPTVEPSATAEHANDMSSSDVADLIQNKIDGLCSQLAAEQSDLPADEGEQLMHELVQLRFRLFEIQQAQAEGGSPTDDGLQSLPPPLTPAQPSFSRVSELQAVTQQLEDAKAQLAALDQALASPTDRRNSRVAETDRALLAEMLHKLELRQSKLKAERTLEHEQILQLTQNLEQRVGELRNRGAASSSAGVGATSAAALLERPRADSGSHAATAPASPAPASATATVSASSKDEQVVEAAAISVLERCSVYISIPQAVEKIEVGSDHKESRFHFYIVRIRVGDNVWDLQRRYSQFREFHLAIRSKFPSGVKIMFPPRKTIGHRNPDFVERRRIRLESYLRCAIAAFLTEPLSPIADNPSKQTMQAEIPFLRP</sequence>
<dbReference type="GO" id="GO:0008017">
    <property type="term" value="F:microtubule binding"/>
    <property type="evidence" value="ECO:0007669"/>
    <property type="project" value="InterPro"/>
</dbReference>
<accession>A0A0D2X5D7</accession>
<feature type="region of interest" description="Disordered" evidence="10">
    <location>
        <begin position="1301"/>
        <end position="1328"/>
    </location>
</feature>
<dbReference type="GO" id="GO:0005524">
    <property type="term" value="F:ATP binding"/>
    <property type="evidence" value="ECO:0007669"/>
    <property type="project" value="UniProtKB-UniRule"/>
</dbReference>
<dbReference type="PROSITE" id="PS50195">
    <property type="entry name" value="PX"/>
    <property type="match status" value="1"/>
</dbReference>
<feature type="compositionally biased region" description="Low complexity" evidence="10">
    <location>
        <begin position="698"/>
        <end position="709"/>
    </location>
</feature>
<dbReference type="PROSITE" id="PS50067">
    <property type="entry name" value="KINESIN_MOTOR_2"/>
    <property type="match status" value="1"/>
</dbReference>
<feature type="domain" description="PX" evidence="12">
    <location>
        <begin position="1351"/>
        <end position="1470"/>
    </location>
</feature>
<dbReference type="GO" id="GO:0005874">
    <property type="term" value="C:microtubule"/>
    <property type="evidence" value="ECO:0007669"/>
    <property type="project" value="UniProtKB-KW"/>
</dbReference>
<dbReference type="Pfam" id="PF00225">
    <property type="entry name" value="Kinesin"/>
    <property type="match status" value="1"/>
</dbReference>
<feature type="domain" description="Kinesin motor" evidence="11">
    <location>
        <begin position="3"/>
        <end position="347"/>
    </location>
</feature>
<dbReference type="PANTHER" id="PTHR47117">
    <property type="entry name" value="STAR-RELATED LIPID TRANSFER PROTEIN 9"/>
    <property type="match status" value="1"/>
</dbReference>
<evidence type="ECO:0000259" key="12">
    <source>
        <dbReference type="PROSITE" id="PS50195"/>
    </source>
</evidence>
<dbReference type="InterPro" id="IPR027417">
    <property type="entry name" value="P-loop_NTPase"/>
</dbReference>
<evidence type="ECO:0000256" key="2">
    <source>
        <dbReference type="ARBA" id="ARBA00022490"/>
    </source>
</evidence>
<evidence type="ECO:0000256" key="10">
    <source>
        <dbReference type="SAM" id="MobiDB-lite"/>
    </source>
</evidence>
<dbReference type="InterPro" id="IPR036871">
    <property type="entry name" value="PX_dom_sf"/>
</dbReference>
<proteinExistence type="inferred from homology"/>
<evidence type="ECO:0000259" key="11">
    <source>
        <dbReference type="PROSITE" id="PS50067"/>
    </source>
</evidence>
<keyword evidence="3" id="KW-0493">Microtubule</keyword>
<dbReference type="InterPro" id="IPR036961">
    <property type="entry name" value="Kinesin_motor_dom_sf"/>
</dbReference>
<dbReference type="SUPFAM" id="SSF64268">
    <property type="entry name" value="PX domain"/>
    <property type="match status" value="1"/>
</dbReference>
<feature type="compositionally biased region" description="Acidic residues" evidence="10">
    <location>
        <begin position="833"/>
        <end position="842"/>
    </location>
</feature>
<dbReference type="EMBL" id="KE346374">
    <property type="protein sequence ID" value="KJE97629.1"/>
    <property type="molecule type" value="Genomic_DNA"/>
</dbReference>
<dbReference type="Pfam" id="PF00498">
    <property type="entry name" value="FHA"/>
    <property type="match status" value="1"/>
</dbReference>
<feature type="compositionally biased region" description="Polar residues" evidence="10">
    <location>
        <begin position="1052"/>
        <end position="1069"/>
    </location>
</feature>
<reference evidence="14" key="1">
    <citation type="submission" date="2011-02" db="EMBL/GenBank/DDBJ databases">
        <title>The Genome Sequence of Capsaspora owczarzaki ATCC 30864.</title>
        <authorList>
            <person name="Russ C."/>
            <person name="Cuomo C."/>
            <person name="Burger G."/>
            <person name="Gray M.W."/>
            <person name="Holland P.W.H."/>
            <person name="King N."/>
            <person name="Lang F.B.F."/>
            <person name="Roger A.J."/>
            <person name="Ruiz-Trillo I."/>
            <person name="Young S.K."/>
            <person name="Zeng Q."/>
            <person name="Gargeya S."/>
            <person name="Alvarado L."/>
            <person name="Berlin A."/>
            <person name="Chapman S.B."/>
            <person name="Chen Z."/>
            <person name="Freedman E."/>
            <person name="Gellesch M."/>
            <person name="Goldberg J."/>
            <person name="Griggs A."/>
            <person name="Gujja S."/>
            <person name="Heilman E."/>
            <person name="Heiman D."/>
            <person name="Howarth C."/>
            <person name="Mehta T."/>
            <person name="Neiman D."/>
            <person name="Pearson M."/>
            <person name="Roberts A."/>
            <person name="Saif S."/>
            <person name="Shea T."/>
            <person name="Shenoy N."/>
            <person name="Sisk P."/>
            <person name="Stolte C."/>
            <person name="Sykes S."/>
            <person name="White J."/>
            <person name="Yandava C."/>
            <person name="Haas B."/>
            <person name="Nusbaum C."/>
            <person name="Birren B."/>
        </authorList>
    </citation>
    <scope>NUCLEOTIDE SEQUENCE</scope>
    <source>
        <strain evidence="14">ATCC 30864</strain>
    </source>
</reference>
<keyword evidence="14" id="KW-1185">Reference proteome</keyword>
<dbReference type="InterPro" id="IPR001752">
    <property type="entry name" value="Kinesin_motor_dom"/>
</dbReference>
<keyword evidence="2" id="KW-0963">Cytoplasm</keyword>
<dbReference type="GO" id="GO:0035091">
    <property type="term" value="F:phosphatidylinositol binding"/>
    <property type="evidence" value="ECO:0007669"/>
    <property type="project" value="InterPro"/>
</dbReference>
<feature type="region of interest" description="Disordered" evidence="10">
    <location>
        <begin position="833"/>
        <end position="911"/>
    </location>
</feature>